<reference evidence="2 3" key="1">
    <citation type="journal article" date="2015" name="Nat. Commun.">
        <title>Outbred genome sequencing and CRISPR/Cas9 gene editing in butterflies.</title>
        <authorList>
            <person name="Li X."/>
            <person name="Fan D."/>
            <person name="Zhang W."/>
            <person name="Liu G."/>
            <person name="Zhang L."/>
            <person name="Zhao L."/>
            <person name="Fang X."/>
            <person name="Chen L."/>
            <person name="Dong Y."/>
            <person name="Chen Y."/>
            <person name="Ding Y."/>
            <person name="Zhao R."/>
            <person name="Feng M."/>
            <person name="Zhu Y."/>
            <person name="Feng Y."/>
            <person name="Jiang X."/>
            <person name="Zhu D."/>
            <person name="Xiang H."/>
            <person name="Feng X."/>
            <person name="Li S."/>
            <person name="Wang J."/>
            <person name="Zhang G."/>
            <person name="Kronforst M.R."/>
            <person name="Wang W."/>
        </authorList>
    </citation>
    <scope>NUCLEOTIDE SEQUENCE [LARGE SCALE GENOMIC DNA]</scope>
    <source>
        <strain evidence="2">Ya'a_city_454_Pm</strain>
        <tissue evidence="2">Whole body</tissue>
    </source>
</reference>
<protein>
    <submittedName>
        <fullName evidence="2">Uncharacterized protein</fullName>
    </submittedName>
</protein>
<organism evidence="2 3">
    <name type="scientific">Papilio machaon</name>
    <name type="common">Old World swallowtail butterfly</name>
    <dbReference type="NCBI Taxonomy" id="76193"/>
    <lineage>
        <taxon>Eukaryota</taxon>
        <taxon>Metazoa</taxon>
        <taxon>Ecdysozoa</taxon>
        <taxon>Arthropoda</taxon>
        <taxon>Hexapoda</taxon>
        <taxon>Insecta</taxon>
        <taxon>Pterygota</taxon>
        <taxon>Neoptera</taxon>
        <taxon>Endopterygota</taxon>
        <taxon>Lepidoptera</taxon>
        <taxon>Glossata</taxon>
        <taxon>Ditrysia</taxon>
        <taxon>Papilionoidea</taxon>
        <taxon>Papilionidae</taxon>
        <taxon>Papilioninae</taxon>
        <taxon>Papilio</taxon>
    </lineage>
</organism>
<gene>
    <name evidence="2" type="ORF">RR48_00974</name>
</gene>
<feature type="region of interest" description="Disordered" evidence="1">
    <location>
        <begin position="1"/>
        <end position="39"/>
    </location>
</feature>
<dbReference type="EMBL" id="KQ459939">
    <property type="protein sequence ID" value="KPJ19190.1"/>
    <property type="molecule type" value="Genomic_DNA"/>
</dbReference>
<dbReference type="Proteomes" id="UP000053240">
    <property type="component" value="Unassembled WGS sequence"/>
</dbReference>
<keyword evidence="3" id="KW-1185">Reference proteome</keyword>
<name>A0A0N1PK92_PAPMA</name>
<evidence type="ECO:0000256" key="1">
    <source>
        <dbReference type="SAM" id="MobiDB-lite"/>
    </source>
</evidence>
<accession>A0A0N1PK92</accession>
<sequence>MIQGQIMVSDTEEEPSDSTGRTKRRRTYAWRKRDLAKIP</sequence>
<dbReference type="InParanoid" id="A0A0N1PK92"/>
<dbReference type="AlphaFoldDB" id="A0A0N1PK92"/>
<evidence type="ECO:0000313" key="2">
    <source>
        <dbReference type="EMBL" id="KPJ19190.1"/>
    </source>
</evidence>
<feature type="compositionally biased region" description="Basic residues" evidence="1">
    <location>
        <begin position="21"/>
        <end position="30"/>
    </location>
</feature>
<proteinExistence type="predicted"/>
<evidence type="ECO:0000313" key="3">
    <source>
        <dbReference type="Proteomes" id="UP000053240"/>
    </source>
</evidence>